<feature type="region of interest" description="Disordered" evidence="1">
    <location>
        <begin position="24"/>
        <end position="63"/>
    </location>
</feature>
<dbReference type="Proteomes" id="UP000011991">
    <property type="component" value="Unassembled WGS sequence"/>
</dbReference>
<proteinExistence type="predicted"/>
<comment type="caution">
    <text evidence="2">The sequence shown here is derived from an EMBL/GenBank/DDBJ whole genome shotgun (WGS) entry which is preliminary data.</text>
</comment>
<evidence type="ECO:0000313" key="2">
    <source>
        <dbReference type="EMBL" id="EMI16518.1"/>
    </source>
</evidence>
<protein>
    <submittedName>
        <fullName evidence="2">Uncharacterized protein</fullName>
    </submittedName>
</protein>
<keyword evidence="3" id="KW-1185">Reference proteome</keyword>
<organism evidence="2 3">
    <name type="scientific">Rhodopirellula maiorica SM1</name>
    <dbReference type="NCBI Taxonomy" id="1265738"/>
    <lineage>
        <taxon>Bacteria</taxon>
        <taxon>Pseudomonadati</taxon>
        <taxon>Planctomycetota</taxon>
        <taxon>Planctomycetia</taxon>
        <taxon>Pirellulales</taxon>
        <taxon>Pirellulaceae</taxon>
        <taxon>Novipirellula</taxon>
    </lineage>
</organism>
<name>M5RAJ0_9BACT</name>
<dbReference type="AlphaFoldDB" id="M5RAJ0"/>
<dbReference type="EMBL" id="ANOG01000947">
    <property type="protein sequence ID" value="EMI16518.1"/>
    <property type="molecule type" value="Genomic_DNA"/>
</dbReference>
<evidence type="ECO:0000256" key="1">
    <source>
        <dbReference type="SAM" id="MobiDB-lite"/>
    </source>
</evidence>
<reference evidence="2 3" key="1">
    <citation type="journal article" date="2013" name="Mar. Genomics">
        <title>Expression of sulfatases in Rhodopirellula baltica and the diversity of sulfatases in the genus Rhodopirellula.</title>
        <authorList>
            <person name="Wegner C.E."/>
            <person name="Richter-Heitmann T."/>
            <person name="Klindworth A."/>
            <person name="Klockow C."/>
            <person name="Richter M."/>
            <person name="Achstetter T."/>
            <person name="Glockner F.O."/>
            <person name="Harder J."/>
        </authorList>
    </citation>
    <scope>NUCLEOTIDE SEQUENCE [LARGE SCALE GENOMIC DNA]</scope>
    <source>
        <strain evidence="2 3">SM1</strain>
    </source>
</reference>
<gene>
    <name evidence="2" type="ORF">RMSM_06567</name>
</gene>
<accession>M5RAJ0</accession>
<evidence type="ECO:0000313" key="3">
    <source>
        <dbReference type="Proteomes" id="UP000011991"/>
    </source>
</evidence>
<dbReference type="PATRIC" id="fig|1265738.3.peg.6553"/>
<sequence>MSPSDPIQLLSRYAFAALAPQMQLHGCPTGSRLDRKRPPSDASVNQSRAMEGRRMSEPNEQTG</sequence>